<dbReference type="Gene3D" id="3.40.630.30">
    <property type="match status" value="1"/>
</dbReference>
<dbReference type="Proteomes" id="UP000281726">
    <property type="component" value="Unassembled WGS sequence"/>
</dbReference>
<feature type="domain" description="N-acetyltransferase" evidence="3">
    <location>
        <begin position="144"/>
        <end position="319"/>
    </location>
</feature>
<evidence type="ECO:0000256" key="1">
    <source>
        <dbReference type="SAM" id="MobiDB-lite"/>
    </source>
</evidence>
<dbReference type="Gene3D" id="1.10.260.40">
    <property type="entry name" value="lambda repressor-like DNA-binding domains"/>
    <property type="match status" value="1"/>
</dbReference>
<evidence type="ECO:0000259" key="3">
    <source>
        <dbReference type="PROSITE" id="PS51186"/>
    </source>
</evidence>
<dbReference type="SUPFAM" id="SSF55729">
    <property type="entry name" value="Acyl-CoA N-acyltransferases (Nat)"/>
    <property type="match status" value="1"/>
</dbReference>
<dbReference type="AlphaFoldDB" id="A0A3A9ZJL2"/>
<dbReference type="PROSITE" id="PS51186">
    <property type="entry name" value="GNAT"/>
    <property type="match status" value="1"/>
</dbReference>
<proteinExistence type="predicted"/>
<dbReference type="CDD" id="cd00093">
    <property type="entry name" value="HTH_XRE"/>
    <property type="match status" value="1"/>
</dbReference>
<feature type="compositionally biased region" description="Basic and acidic residues" evidence="1">
    <location>
        <begin position="1"/>
        <end position="17"/>
    </location>
</feature>
<organism evidence="4 5">
    <name type="scientific">Micromonospora endolithica</name>
    <dbReference type="NCBI Taxonomy" id="230091"/>
    <lineage>
        <taxon>Bacteria</taxon>
        <taxon>Bacillati</taxon>
        <taxon>Actinomycetota</taxon>
        <taxon>Actinomycetes</taxon>
        <taxon>Micromonosporales</taxon>
        <taxon>Micromonosporaceae</taxon>
        <taxon>Micromonospora</taxon>
    </lineage>
</organism>
<comment type="caution">
    <text evidence="4">The sequence shown here is derived from an EMBL/GenBank/DDBJ whole genome shotgun (WGS) entry which is preliminary data.</text>
</comment>
<evidence type="ECO:0000313" key="4">
    <source>
        <dbReference type="EMBL" id="RKN48488.1"/>
    </source>
</evidence>
<dbReference type="EMBL" id="RBAK01000003">
    <property type="protein sequence ID" value="RKN48488.1"/>
    <property type="molecule type" value="Genomic_DNA"/>
</dbReference>
<dbReference type="Pfam" id="PF00583">
    <property type="entry name" value="Acetyltransf_1"/>
    <property type="match status" value="1"/>
</dbReference>
<dbReference type="SMART" id="SM00530">
    <property type="entry name" value="HTH_XRE"/>
    <property type="match status" value="1"/>
</dbReference>
<name>A0A3A9ZJL2_9ACTN</name>
<dbReference type="InterPro" id="IPR001387">
    <property type="entry name" value="Cro/C1-type_HTH"/>
</dbReference>
<dbReference type="PROSITE" id="PS50943">
    <property type="entry name" value="HTH_CROC1"/>
    <property type="match status" value="1"/>
</dbReference>
<evidence type="ECO:0000259" key="2">
    <source>
        <dbReference type="PROSITE" id="PS50943"/>
    </source>
</evidence>
<keyword evidence="5" id="KW-1185">Reference proteome</keyword>
<dbReference type="InterPro" id="IPR016181">
    <property type="entry name" value="Acyl_CoA_acyltransferase"/>
</dbReference>
<dbReference type="SUPFAM" id="SSF47413">
    <property type="entry name" value="lambda repressor-like DNA-binding domains"/>
    <property type="match status" value="1"/>
</dbReference>
<evidence type="ECO:0000313" key="5">
    <source>
        <dbReference type="Proteomes" id="UP000281726"/>
    </source>
</evidence>
<dbReference type="InterPro" id="IPR000182">
    <property type="entry name" value="GNAT_dom"/>
</dbReference>
<dbReference type="OrthoDB" id="3383514at2"/>
<protein>
    <submittedName>
        <fullName evidence="4">GNAT family N-acetyltransferase</fullName>
    </submittedName>
</protein>
<keyword evidence="4" id="KW-0808">Transferase</keyword>
<feature type="region of interest" description="Disordered" evidence="1">
    <location>
        <begin position="1"/>
        <end position="28"/>
    </location>
</feature>
<dbReference type="Pfam" id="PF13560">
    <property type="entry name" value="HTH_31"/>
    <property type="match status" value="1"/>
</dbReference>
<dbReference type="CDD" id="cd04301">
    <property type="entry name" value="NAT_SF"/>
    <property type="match status" value="1"/>
</dbReference>
<feature type="domain" description="HTH cro/C1-type" evidence="2">
    <location>
        <begin position="32"/>
        <end position="87"/>
    </location>
</feature>
<dbReference type="GO" id="GO:0016747">
    <property type="term" value="F:acyltransferase activity, transferring groups other than amino-acyl groups"/>
    <property type="evidence" value="ECO:0007669"/>
    <property type="project" value="InterPro"/>
</dbReference>
<dbReference type="InterPro" id="IPR010982">
    <property type="entry name" value="Lambda_DNA-bd_dom_sf"/>
</dbReference>
<accession>A0A3A9ZJL2</accession>
<sequence length="337" mass="36859">MARPVERRGRAHDHGGVDDVEPGGPGGLAATLRALRRRADLSQRELAERAGVPQATLARIEAGRTGDPRYRTVESLVRAAGGRVSVSVSVPRPPADAATADAASADVVTADVVTADAASAGDALSAVPHDELRDAAGRRYPAHLDVWEVREPRDWPGAWWAAWYNLPEALWPLRPPAASYHRNRDYRDQRRWGEEVRRTVRVRRVTGAGLPATSWRFVAELPDGELVGELRAHERSPHLRHGDPPSGERELVLDGVLVADRYRQLGIGRRLVLRATDEMARVGIRTAHAIAEGPAVGLLRSCGFALRASRPWSMRLDRTDREGGNRARSVPGGGDRR</sequence>
<dbReference type="GO" id="GO:0003677">
    <property type="term" value="F:DNA binding"/>
    <property type="evidence" value="ECO:0007669"/>
    <property type="project" value="InterPro"/>
</dbReference>
<feature type="region of interest" description="Disordered" evidence="1">
    <location>
        <begin position="316"/>
        <end position="337"/>
    </location>
</feature>
<feature type="compositionally biased region" description="Basic and acidic residues" evidence="1">
    <location>
        <begin position="316"/>
        <end position="325"/>
    </location>
</feature>
<gene>
    <name evidence="4" type="ORF">D7223_10880</name>
</gene>
<reference evidence="4 5" key="1">
    <citation type="journal article" date="2004" name="Syst. Appl. Microbiol.">
        <title>Cryptoendolithic actinomycetes from antarctic sandstone rock samples: Micromonospora endolithica sp. nov. and two isolates related to Micromonospora coerulea Jensen 1932.</title>
        <authorList>
            <person name="Hirsch P."/>
            <person name="Mevs U."/>
            <person name="Kroppenstedt R.M."/>
            <person name="Schumann P."/>
            <person name="Stackebrandt E."/>
        </authorList>
    </citation>
    <scope>NUCLEOTIDE SEQUENCE [LARGE SCALE GENOMIC DNA]</scope>
    <source>
        <strain evidence="4 5">JCM 12677</strain>
    </source>
</reference>